<dbReference type="Pfam" id="PF13508">
    <property type="entry name" value="Acetyltransf_7"/>
    <property type="match status" value="1"/>
</dbReference>
<dbReference type="Gene3D" id="3.40.630.30">
    <property type="match status" value="1"/>
</dbReference>
<dbReference type="Gene3D" id="3.40.30.10">
    <property type="entry name" value="Glutaredoxin"/>
    <property type="match status" value="1"/>
</dbReference>
<dbReference type="GO" id="GO:0046685">
    <property type="term" value="P:response to arsenic-containing substance"/>
    <property type="evidence" value="ECO:0007669"/>
    <property type="project" value="InterPro"/>
</dbReference>
<name>A0A848G6U7_9RHOO</name>
<dbReference type="Proteomes" id="UP000580043">
    <property type="component" value="Unassembled WGS sequence"/>
</dbReference>
<keyword evidence="2" id="KW-0012">Acyltransferase</keyword>
<dbReference type="InterPro" id="IPR010712">
    <property type="entry name" value="Arsenical-R_ArsD"/>
</dbReference>
<dbReference type="PANTHER" id="PTHR43877">
    <property type="entry name" value="AMINOALKYLPHOSPHONATE N-ACETYLTRANSFERASE-RELATED-RELATED"/>
    <property type="match status" value="1"/>
</dbReference>
<proteinExistence type="predicted"/>
<dbReference type="CDD" id="cd04301">
    <property type="entry name" value="NAT_SF"/>
    <property type="match status" value="1"/>
</dbReference>
<dbReference type="GO" id="GO:0045892">
    <property type="term" value="P:negative regulation of DNA-templated transcription"/>
    <property type="evidence" value="ECO:0007669"/>
    <property type="project" value="InterPro"/>
</dbReference>
<dbReference type="Pfam" id="PF06953">
    <property type="entry name" value="ArsD"/>
    <property type="match status" value="1"/>
</dbReference>
<gene>
    <name evidence="4" type="primary">arsD</name>
    <name evidence="4" type="ORF">HHL15_19695</name>
</gene>
<dbReference type="InterPro" id="IPR000182">
    <property type="entry name" value="GNAT_dom"/>
</dbReference>
<dbReference type="InterPro" id="IPR050832">
    <property type="entry name" value="Bact_Acetyltransf"/>
</dbReference>
<dbReference type="InterPro" id="IPR016181">
    <property type="entry name" value="Acyl_CoA_acyltransferase"/>
</dbReference>
<dbReference type="GO" id="GO:0016747">
    <property type="term" value="F:acyltransferase activity, transferring groups other than amino-acyl groups"/>
    <property type="evidence" value="ECO:0007669"/>
    <property type="project" value="InterPro"/>
</dbReference>
<evidence type="ECO:0000313" key="4">
    <source>
        <dbReference type="EMBL" id="NML27988.1"/>
    </source>
</evidence>
<dbReference type="SUPFAM" id="SSF55729">
    <property type="entry name" value="Acyl-CoA N-acyltransferases (Nat)"/>
    <property type="match status" value="1"/>
</dbReference>
<keyword evidence="1" id="KW-0808">Transferase</keyword>
<keyword evidence="5" id="KW-1185">Reference proteome</keyword>
<dbReference type="PROSITE" id="PS51186">
    <property type="entry name" value="GNAT"/>
    <property type="match status" value="1"/>
</dbReference>
<accession>A0A848G6U7</accession>
<sequence length="284" mass="30622">MNMRESRIRRASSEDFEAVCRLLTDSALPAGDLTPQSLESFYVTTDEGRIVGVAGLEVAGDFALLRSVTVQPKLRRTGLGEELVGTCLSHAHHLHLKALYLIPNDEEAGVFFANLGFSPVRREAVPAAICGLAEFTHLCPQTHPCMHRVLDPGFSEETLMKKLEVFDPAMCCSTGVCGVDVDPVLAQFAADLKWVEAHGVTVSRHNLGQEPQAFAANPAVVKEMEAGMDRLPILAVDGHIVSTGMYPSRQQLVQKLGIVLTTEEKPRIKIGAAGGCCDPKSGCC</sequence>
<evidence type="ECO:0000256" key="2">
    <source>
        <dbReference type="ARBA" id="ARBA00023315"/>
    </source>
</evidence>
<evidence type="ECO:0000313" key="5">
    <source>
        <dbReference type="Proteomes" id="UP000580043"/>
    </source>
</evidence>
<dbReference type="EMBL" id="JABBGA010000020">
    <property type="protein sequence ID" value="NML27988.1"/>
    <property type="molecule type" value="Genomic_DNA"/>
</dbReference>
<protein>
    <submittedName>
        <fullName evidence="4">Arsenite efflux transporter metallochaperone ArsD</fullName>
    </submittedName>
</protein>
<dbReference type="GO" id="GO:0003677">
    <property type="term" value="F:DNA binding"/>
    <property type="evidence" value="ECO:0007669"/>
    <property type="project" value="InterPro"/>
</dbReference>
<organism evidence="4 5">
    <name type="scientific">Zoogloea dura</name>
    <dbReference type="NCBI Taxonomy" id="2728840"/>
    <lineage>
        <taxon>Bacteria</taxon>
        <taxon>Pseudomonadati</taxon>
        <taxon>Pseudomonadota</taxon>
        <taxon>Betaproteobacteria</taxon>
        <taxon>Rhodocyclales</taxon>
        <taxon>Zoogloeaceae</taxon>
        <taxon>Zoogloea</taxon>
    </lineage>
</organism>
<evidence type="ECO:0000259" key="3">
    <source>
        <dbReference type="PROSITE" id="PS51186"/>
    </source>
</evidence>
<feature type="domain" description="N-acetyltransferase" evidence="3">
    <location>
        <begin position="6"/>
        <end position="142"/>
    </location>
</feature>
<evidence type="ECO:0000256" key="1">
    <source>
        <dbReference type="ARBA" id="ARBA00022679"/>
    </source>
</evidence>
<dbReference type="AlphaFoldDB" id="A0A848G6U7"/>
<comment type="caution">
    <text evidence="4">The sequence shown here is derived from an EMBL/GenBank/DDBJ whole genome shotgun (WGS) entry which is preliminary data.</text>
</comment>
<dbReference type="NCBIfam" id="NF033727">
    <property type="entry name" value="chaperon_ArsD"/>
    <property type="match status" value="1"/>
</dbReference>
<reference evidence="4 5" key="1">
    <citation type="submission" date="2020-04" db="EMBL/GenBank/DDBJ databases">
        <title>Zoogloea sp. G-4-1-14 isolated from soil.</title>
        <authorList>
            <person name="Dahal R.H."/>
        </authorList>
    </citation>
    <scope>NUCLEOTIDE SEQUENCE [LARGE SCALE GENOMIC DNA]</scope>
    <source>
        <strain evidence="4 5">G-4-1-14</strain>
    </source>
</reference>